<feature type="domain" description="PEGA" evidence="3">
    <location>
        <begin position="119"/>
        <end position="187"/>
    </location>
</feature>
<organism evidence="4 5">
    <name type="scientific">SAR92 clade bacterium</name>
    <dbReference type="NCBI Taxonomy" id="2315479"/>
    <lineage>
        <taxon>Bacteria</taxon>
        <taxon>Pseudomonadati</taxon>
        <taxon>Pseudomonadota</taxon>
        <taxon>Gammaproteobacteria</taxon>
        <taxon>Cellvibrionales</taxon>
        <taxon>Porticoccaceae</taxon>
        <taxon>SAR92 clade</taxon>
    </lineage>
</organism>
<sequence>MTSKNKISATEFSPIQTPISSNNKEVSKRSILLIMLIFVSGVIVAFLMLSRSVIFVTQPEGAKINVDGLSFNIGKNYLFLQDEYVIRASKEGYFTLEEILNLKEDYSPEIKLNLIPLPGDLKIDSNQSPIGVILDNVFQGETPLIIENIDKGLHELTFKKYGYFTKNENVEIQGLGKKQKLNISLDPSWGNVTFSSIPNNAMLSVDGKLQGKTPITTKVLETGSEISISLPGYKTFVNEVFVKAGSFSEYETISMELADGLLSLISQPPSANVTINGSYVGTTPLNTQLNANQTHKIDLYLDGYLKTSKNISLNPEEKFELEVNLIENIGEIYIDITPKDASVSVDGRSVRSGSQTLKLPAKQHQVSISKTGFETKVLSINPRPQMTQSISVNLMTLEQAYWASRPEIITSPVGTKLRLFKPNGEIFFLGAPRREPGRRANEAKKLVQLNRPFYLATTELSNAEYREWRSGHNSSSIRGVSLDLNSQPVSNISWEDAALFCNWLSEKEGLAQFYEVTNKKVSSINWNSNGYRLPTESEWAWVSKIAKNGDARIFPWKGSSYPPSEVVDNYADETASAILPFVIKNYNDQNSVSANVGSYKPNEKKIFNLSGNVSEWTNDFYEIRANNTEPLIDYRGPNSGNRHVIRGASWALGSRSELRLSFRQPGMEQRPDVGFRIARYVDAPGEDL</sequence>
<feature type="domain" description="PEGA" evidence="3">
    <location>
        <begin position="330"/>
        <end position="395"/>
    </location>
</feature>
<name>A0A520LP01_9GAMM</name>
<evidence type="ECO:0000313" key="5">
    <source>
        <dbReference type="Proteomes" id="UP000318148"/>
    </source>
</evidence>
<evidence type="ECO:0000259" key="3">
    <source>
        <dbReference type="Pfam" id="PF08308"/>
    </source>
</evidence>
<feature type="domain" description="PEGA" evidence="3">
    <location>
        <begin position="262"/>
        <end position="325"/>
    </location>
</feature>
<dbReference type="InterPro" id="IPR042095">
    <property type="entry name" value="SUMF_sf"/>
</dbReference>
<accession>A0A520LP01</accession>
<proteinExistence type="predicted"/>
<dbReference type="PANTHER" id="PTHR36194">
    <property type="entry name" value="S-LAYER-LIKE PROTEIN"/>
    <property type="match status" value="1"/>
</dbReference>
<keyword evidence="1" id="KW-1133">Transmembrane helix</keyword>
<keyword evidence="1" id="KW-0472">Membrane</keyword>
<dbReference type="Proteomes" id="UP000318148">
    <property type="component" value="Unassembled WGS sequence"/>
</dbReference>
<dbReference type="Pfam" id="PF08308">
    <property type="entry name" value="PEGA"/>
    <property type="match status" value="4"/>
</dbReference>
<feature type="transmembrane region" description="Helical" evidence="1">
    <location>
        <begin position="31"/>
        <end position="49"/>
    </location>
</feature>
<dbReference type="EMBL" id="SHBO01000004">
    <property type="protein sequence ID" value="RZO08439.1"/>
    <property type="molecule type" value="Genomic_DNA"/>
</dbReference>
<keyword evidence="1" id="KW-0812">Transmembrane</keyword>
<dbReference type="AlphaFoldDB" id="A0A520LP01"/>
<evidence type="ECO:0000313" key="4">
    <source>
        <dbReference type="EMBL" id="RZO08439.1"/>
    </source>
</evidence>
<dbReference type="InterPro" id="IPR013229">
    <property type="entry name" value="PEGA"/>
</dbReference>
<dbReference type="Gene3D" id="3.90.1580.10">
    <property type="entry name" value="paralog of FGE (formylglycine-generating enzyme)"/>
    <property type="match status" value="1"/>
</dbReference>
<dbReference type="SUPFAM" id="SSF56436">
    <property type="entry name" value="C-type lectin-like"/>
    <property type="match status" value="1"/>
</dbReference>
<evidence type="ECO:0000256" key="1">
    <source>
        <dbReference type="SAM" id="Phobius"/>
    </source>
</evidence>
<gene>
    <name evidence="4" type="ORF">EVB02_00615</name>
</gene>
<reference evidence="4 5" key="1">
    <citation type="submission" date="2019-02" db="EMBL/GenBank/DDBJ databases">
        <title>Prokaryotic population dynamics and viral predation in marine succession experiment using metagenomics: the confinement effect.</title>
        <authorList>
            <person name="Haro-Moreno J.M."/>
            <person name="Rodriguez-Valera F."/>
            <person name="Lopez-Perez M."/>
        </authorList>
    </citation>
    <scope>NUCLEOTIDE SEQUENCE [LARGE SCALE GENOMIC DNA]</scope>
    <source>
        <strain evidence="4">MED-G169</strain>
    </source>
</reference>
<dbReference type="PANTHER" id="PTHR36194:SF1">
    <property type="entry name" value="S-LAYER-LIKE PROTEIN"/>
    <property type="match status" value="1"/>
</dbReference>
<feature type="domain" description="PEGA" evidence="3">
    <location>
        <begin position="189"/>
        <end position="245"/>
    </location>
</feature>
<dbReference type="InterPro" id="IPR016187">
    <property type="entry name" value="CTDL_fold"/>
</dbReference>
<evidence type="ECO:0000259" key="2">
    <source>
        <dbReference type="Pfam" id="PF03781"/>
    </source>
</evidence>
<protein>
    <submittedName>
        <fullName evidence="4">PEGA domain-containing protein</fullName>
    </submittedName>
</protein>
<feature type="domain" description="Sulfatase-modifying factor enzyme-like" evidence="2">
    <location>
        <begin position="430"/>
        <end position="679"/>
    </location>
</feature>
<comment type="caution">
    <text evidence="4">The sequence shown here is derived from an EMBL/GenBank/DDBJ whole genome shotgun (WGS) entry which is preliminary data.</text>
</comment>
<dbReference type="Pfam" id="PF03781">
    <property type="entry name" value="FGE-sulfatase"/>
    <property type="match status" value="1"/>
</dbReference>
<dbReference type="InterPro" id="IPR005532">
    <property type="entry name" value="SUMF_dom"/>
</dbReference>